<evidence type="ECO:0000313" key="3">
    <source>
        <dbReference type="EMBL" id="SVD59754.1"/>
    </source>
</evidence>
<name>A0A382WMD8_9ZZZZ</name>
<dbReference type="InterPro" id="IPR012349">
    <property type="entry name" value="Split_barrel_FMN-bd"/>
</dbReference>
<dbReference type="PANTHER" id="PTHR39428:SF1">
    <property type="entry name" value="F420H(2)-DEPENDENT QUINONE REDUCTASE RV1261C"/>
    <property type="match status" value="1"/>
</dbReference>
<dbReference type="GO" id="GO:0070967">
    <property type="term" value="F:coenzyme F420 binding"/>
    <property type="evidence" value="ECO:0007669"/>
    <property type="project" value="TreeGrafter"/>
</dbReference>
<reference evidence="3" key="1">
    <citation type="submission" date="2018-05" db="EMBL/GenBank/DDBJ databases">
        <authorList>
            <person name="Lanie J.A."/>
            <person name="Ng W.-L."/>
            <person name="Kazmierczak K.M."/>
            <person name="Andrzejewski T.M."/>
            <person name="Davidsen T.M."/>
            <person name="Wayne K.J."/>
            <person name="Tettelin H."/>
            <person name="Glass J.I."/>
            <person name="Rusch D."/>
            <person name="Podicherti R."/>
            <person name="Tsui H.-C.T."/>
            <person name="Winkler M.E."/>
        </authorList>
    </citation>
    <scope>NUCLEOTIDE SEQUENCE</scope>
</reference>
<organism evidence="3">
    <name type="scientific">marine metagenome</name>
    <dbReference type="NCBI Taxonomy" id="408172"/>
    <lineage>
        <taxon>unclassified sequences</taxon>
        <taxon>metagenomes</taxon>
        <taxon>ecological metagenomes</taxon>
    </lineage>
</organism>
<evidence type="ECO:0000256" key="2">
    <source>
        <dbReference type="ARBA" id="ARBA00049106"/>
    </source>
</evidence>
<dbReference type="GO" id="GO:0005886">
    <property type="term" value="C:plasma membrane"/>
    <property type="evidence" value="ECO:0007669"/>
    <property type="project" value="TreeGrafter"/>
</dbReference>
<dbReference type="InterPro" id="IPR004378">
    <property type="entry name" value="F420H2_quin_Rdtase"/>
</dbReference>
<gene>
    <name evidence="3" type="ORF">METZ01_LOCUS412608</name>
</gene>
<dbReference type="NCBIfam" id="TIGR00026">
    <property type="entry name" value="hi_GC_TIGR00026"/>
    <property type="match status" value="1"/>
</dbReference>
<dbReference type="EMBL" id="UINC01160871">
    <property type="protein sequence ID" value="SVD59754.1"/>
    <property type="molecule type" value="Genomic_DNA"/>
</dbReference>
<dbReference type="Pfam" id="PF04075">
    <property type="entry name" value="F420H2_quin_red"/>
    <property type="match status" value="1"/>
</dbReference>
<dbReference type="PANTHER" id="PTHR39428">
    <property type="entry name" value="F420H(2)-DEPENDENT QUINONE REDUCTASE RV1261C"/>
    <property type="match status" value="1"/>
</dbReference>
<dbReference type="AlphaFoldDB" id="A0A382WMD8"/>
<protein>
    <recommendedName>
        <fullName evidence="4">Nitroreductase domain-containing protein</fullName>
    </recommendedName>
</protein>
<comment type="catalytic activity">
    <reaction evidence="2">
        <text>oxidized coenzyme F420-(gamma-L-Glu)(n) + a quinol + H(+) = reduced coenzyme F420-(gamma-L-Glu)(n) + a quinone</text>
        <dbReference type="Rhea" id="RHEA:39663"/>
        <dbReference type="Rhea" id="RHEA-COMP:12939"/>
        <dbReference type="Rhea" id="RHEA-COMP:14378"/>
        <dbReference type="ChEBI" id="CHEBI:15378"/>
        <dbReference type="ChEBI" id="CHEBI:24646"/>
        <dbReference type="ChEBI" id="CHEBI:132124"/>
        <dbReference type="ChEBI" id="CHEBI:133980"/>
        <dbReference type="ChEBI" id="CHEBI:139511"/>
    </reaction>
</comment>
<dbReference type="Gene3D" id="2.30.110.10">
    <property type="entry name" value="Electron Transport, Fmn-binding Protein, Chain A"/>
    <property type="match status" value="1"/>
</dbReference>
<proteinExistence type="inferred from homology"/>
<evidence type="ECO:0000256" key="1">
    <source>
        <dbReference type="ARBA" id="ARBA00008710"/>
    </source>
</evidence>
<evidence type="ECO:0008006" key="4">
    <source>
        <dbReference type="Google" id="ProtNLM"/>
    </source>
</evidence>
<dbReference type="GO" id="GO:0016491">
    <property type="term" value="F:oxidoreductase activity"/>
    <property type="evidence" value="ECO:0007669"/>
    <property type="project" value="InterPro"/>
</dbReference>
<sequence>MLSTDSIRIISKIHGHIYRISRGRIGKRFGKLGFLLLTTTGRNSGKSRSVPLPVIPVGPNYLLVASFGGNPSNPAWLLNIRSNPEVCISFGSKRIRSRATIIEATEPRYEELWGKAVAKYKGYDDYKKATSRQIPIVVITPDGM</sequence>
<comment type="similarity">
    <text evidence="1">Belongs to the F420H(2)-dependent quinone reductase family.</text>
</comment>
<accession>A0A382WMD8</accession>
<dbReference type="SUPFAM" id="SSF50475">
    <property type="entry name" value="FMN-binding split barrel"/>
    <property type="match status" value="1"/>
</dbReference>